<keyword evidence="2" id="KW-0472">Membrane</keyword>
<dbReference type="RefSeq" id="WP_142894817.1">
    <property type="nucleotide sequence ID" value="NZ_ML660052.1"/>
</dbReference>
<keyword evidence="6" id="KW-1185">Reference proteome</keyword>
<dbReference type="PROSITE" id="PS50234">
    <property type="entry name" value="VWFA"/>
    <property type="match status" value="1"/>
</dbReference>
<dbReference type="PANTHER" id="PTHR45737:SF6">
    <property type="entry name" value="VON WILLEBRAND FACTOR A DOMAIN-CONTAINING PROTEIN 5A"/>
    <property type="match status" value="1"/>
</dbReference>
<dbReference type="OrthoDB" id="9784383at2"/>
<dbReference type="InterPro" id="IPR013694">
    <property type="entry name" value="VIT"/>
</dbReference>
<evidence type="ECO:0000259" key="3">
    <source>
        <dbReference type="PROSITE" id="PS50234"/>
    </source>
</evidence>
<dbReference type="SMART" id="SM00609">
    <property type="entry name" value="VIT"/>
    <property type="match status" value="1"/>
</dbReference>
<sequence>MPAIRPSDPLYSADALAVPAGIIPPRVAAGCGKAVGIILLSLFAAITMLIATLVLLPANSFAARAAGVPSAEAPNQASEAPLTGLFFPSGPNGEAFEAPQLDSDVRISVTGMIARVALRQRFTNPSDNWQEGIYVFPLPEKSAVDRLVMSVGGRVITGKILEKEQAKRAYDAAAASGKRASLLSSERPNVFVTSLANIGPGEEIIVDIEYQDSALYSDGTFSLRFPMVVAPRYTPRDERSREQPQTVDSAPQGIPGTTPASFVPEDRDLFGPVGERVNPVTLTVRLDPGAPLDSLSSLYHPVDIEALDDRRKVITLRDGSVQANKDFVVEWRLASATAPQASVFVEDFGGESYVMMMVTPPSQAPHPEDLDNLKHAPSMEPFPPRDVVFVIDTSGSMHGASLEQARAALSLAISRLQPRDRFNVIRFNNKTYSLFERIVPVTADSLRRAQAYVNALESDGGTEMRSALLQALQMNAQAEIIDKHADDRLQQVVFLTDGAVGNEAELFKLIAEKLASSRLFTVGIGAAPNSYFMRKAAEAGRGTFTYIGDPNEVSVKMSALLRKLERPALTSISLGWPGSAGKRIESYPSVVPDLYEGEPVVVVSKIGEVDVASLSGSVLISGRQGTEDWQRRTSLEKPSEAAGIAALWGRSKFEEITDDLFLGRDPVAVRVDALEVALEHQLVTRYTSLVAIDDQPARPRDEALQSHEVPRELPDGWSREKVFGTGGSIESEAPPAADPAPTKSTAMPVRKLPASLAAMAPSAKGKAVHLPQTATPAALNAIIGIALLILGGLVFAGISLSRRGHENHA</sequence>
<feature type="transmembrane region" description="Helical" evidence="2">
    <location>
        <begin position="777"/>
        <end position="800"/>
    </location>
</feature>
<keyword evidence="2" id="KW-1133">Transmembrane helix</keyword>
<feature type="domain" description="VWFA" evidence="3">
    <location>
        <begin position="386"/>
        <end position="564"/>
    </location>
</feature>
<name>A0A545U271_9PROT</name>
<feature type="compositionally biased region" description="Basic and acidic residues" evidence="1">
    <location>
        <begin position="697"/>
        <end position="722"/>
    </location>
</feature>
<feature type="domain" description="VIT" evidence="4">
    <location>
        <begin position="84"/>
        <end position="212"/>
    </location>
</feature>
<comment type="caution">
    <text evidence="5">The sequence shown here is derived from an EMBL/GenBank/DDBJ whole genome shotgun (WGS) entry which is preliminary data.</text>
</comment>
<keyword evidence="2" id="KW-0812">Transmembrane</keyword>
<organism evidence="5 6">
    <name type="scientific">Denitrobaculum tricleocarpae</name>
    <dbReference type="NCBI Taxonomy" id="2591009"/>
    <lineage>
        <taxon>Bacteria</taxon>
        <taxon>Pseudomonadati</taxon>
        <taxon>Pseudomonadota</taxon>
        <taxon>Alphaproteobacteria</taxon>
        <taxon>Rhodospirillales</taxon>
        <taxon>Rhodospirillaceae</taxon>
        <taxon>Denitrobaculum</taxon>
    </lineage>
</organism>
<gene>
    <name evidence="5" type="ORF">FKG95_03035</name>
</gene>
<dbReference type="SMART" id="SM00327">
    <property type="entry name" value="VWA"/>
    <property type="match status" value="1"/>
</dbReference>
<proteinExistence type="predicted"/>
<dbReference type="PROSITE" id="PS51468">
    <property type="entry name" value="VIT"/>
    <property type="match status" value="1"/>
</dbReference>
<dbReference type="CDD" id="cd01461">
    <property type="entry name" value="vWA_interalpha_trypsin_inhibitor"/>
    <property type="match status" value="1"/>
</dbReference>
<dbReference type="Pfam" id="PF08487">
    <property type="entry name" value="VIT"/>
    <property type="match status" value="1"/>
</dbReference>
<evidence type="ECO:0000256" key="2">
    <source>
        <dbReference type="SAM" id="Phobius"/>
    </source>
</evidence>
<evidence type="ECO:0000256" key="1">
    <source>
        <dbReference type="SAM" id="MobiDB-lite"/>
    </source>
</evidence>
<dbReference type="Proteomes" id="UP000315252">
    <property type="component" value="Unassembled WGS sequence"/>
</dbReference>
<evidence type="ECO:0000259" key="4">
    <source>
        <dbReference type="PROSITE" id="PS51468"/>
    </source>
</evidence>
<evidence type="ECO:0000313" key="6">
    <source>
        <dbReference type="Proteomes" id="UP000315252"/>
    </source>
</evidence>
<dbReference type="SUPFAM" id="SSF53300">
    <property type="entry name" value="vWA-like"/>
    <property type="match status" value="1"/>
</dbReference>
<dbReference type="EMBL" id="VHSH01000001">
    <property type="protein sequence ID" value="TQV83580.1"/>
    <property type="molecule type" value="Genomic_DNA"/>
</dbReference>
<feature type="transmembrane region" description="Helical" evidence="2">
    <location>
        <begin position="34"/>
        <end position="56"/>
    </location>
</feature>
<dbReference type="Pfam" id="PF13768">
    <property type="entry name" value="VWA_3"/>
    <property type="match status" value="1"/>
</dbReference>
<feature type="region of interest" description="Disordered" evidence="1">
    <location>
        <begin position="234"/>
        <end position="262"/>
    </location>
</feature>
<accession>A0A545U271</accession>
<protein>
    <submittedName>
        <fullName evidence="5">Marine proteobacterial sortase target protein</fullName>
    </submittedName>
</protein>
<dbReference type="InterPro" id="IPR022440">
    <property type="entry name" value="CHP03788"/>
</dbReference>
<dbReference type="NCBIfam" id="TIGR03788">
    <property type="entry name" value="marine_srt_targ"/>
    <property type="match status" value="1"/>
</dbReference>
<dbReference type="InterPro" id="IPR002035">
    <property type="entry name" value="VWF_A"/>
</dbReference>
<dbReference type="Gene3D" id="3.40.50.410">
    <property type="entry name" value="von Willebrand factor, type A domain"/>
    <property type="match status" value="1"/>
</dbReference>
<feature type="region of interest" description="Disordered" evidence="1">
    <location>
        <begin position="697"/>
        <end position="746"/>
    </location>
</feature>
<evidence type="ECO:0000313" key="5">
    <source>
        <dbReference type="EMBL" id="TQV83580.1"/>
    </source>
</evidence>
<reference evidence="5 6" key="1">
    <citation type="submission" date="2019-06" db="EMBL/GenBank/DDBJ databases">
        <title>Whole genome sequence for Rhodospirillaceae sp. R148.</title>
        <authorList>
            <person name="Wang G."/>
        </authorList>
    </citation>
    <scope>NUCLEOTIDE SEQUENCE [LARGE SCALE GENOMIC DNA]</scope>
    <source>
        <strain evidence="5 6">R148</strain>
    </source>
</reference>
<dbReference type="AlphaFoldDB" id="A0A545U271"/>
<dbReference type="PANTHER" id="PTHR45737">
    <property type="entry name" value="VON WILLEBRAND FACTOR A DOMAIN-CONTAINING PROTEIN 5A"/>
    <property type="match status" value="1"/>
</dbReference>
<dbReference type="InterPro" id="IPR036465">
    <property type="entry name" value="vWFA_dom_sf"/>
</dbReference>